<evidence type="ECO:0000256" key="3">
    <source>
        <dbReference type="ARBA" id="ARBA00022723"/>
    </source>
</evidence>
<keyword evidence="8" id="KW-1185">Reference proteome</keyword>
<dbReference type="Gene3D" id="3.40.30.10">
    <property type="entry name" value="Glutaredoxin"/>
    <property type="match status" value="1"/>
</dbReference>
<keyword evidence="5" id="KW-0411">Iron-sulfur</keyword>
<dbReference type="InterPro" id="IPR036249">
    <property type="entry name" value="Thioredoxin-like_sf"/>
</dbReference>
<evidence type="ECO:0000313" key="8">
    <source>
        <dbReference type="Proteomes" id="UP001407405"/>
    </source>
</evidence>
<organism evidence="7 8">
    <name type="scientific">Anoxynatronum sibiricum</name>
    <dbReference type="NCBI Taxonomy" id="210623"/>
    <lineage>
        <taxon>Bacteria</taxon>
        <taxon>Bacillati</taxon>
        <taxon>Bacillota</taxon>
        <taxon>Clostridia</taxon>
        <taxon>Eubacteriales</taxon>
        <taxon>Clostridiaceae</taxon>
        <taxon>Anoxynatronum</taxon>
    </lineage>
</organism>
<dbReference type="PANTHER" id="PTHR43342">
    <property type="entry name" value="NADH-QUINONE OXIDOREDUCTASE, E SUBUNIT"/>
    <property type="match status" value="1"/>
</dbReference>
<comment type="cofactor">
    <cofactor evidence="6">
        <name>[2Fe-2S] cluster</name>
        <dbReference type="ChEBI" id="CHEBI:190135"/>
    </cofactor>
</comment>
<dbReference type="SUPFAM" id="SSF52833">
    <property type="entry name" value="Thioredoxin-like"/>
    <property type="match status" value="1"/>
</dbReference>
<dbReference type="Pfam" id="PF01257">
    <property type="entry name" value="2Fe-2S_thioredx"/>
    <property type="match status" value="1"/>
</dbReference>
<dbReference type="PANTHER" id="PTHR43342:SF2">
    <property type="entry name" value="POTENTIAL NAD-REDUCING HYDROGENASE SUBUNIT"/>
    <property type="match status" value="1"/>
</dbReference>
<keyword evidence="4" id="KW-0408">Iron</keyword>
<reference evidence="7 8" key="1">
    <citation type="submission" date="2024-04" db="EMBL/GenBank/DDBJ databases">
        <title>Genome sequencing and metabolic network reconstruction of aminoacids and betaine degradation by Anoxynatronum sibiricum.</title>
        <authorList>
            <person name="Detkova E.N."/>
            <person name="Boltjanskaja Y.V."/>
            <person name="Mardanov A.V."/>
            <person name="Kevbrin V."/>
        </authorList>
    </citation>
    <scope>NUCLEOTIDE SEQUENCE [LARGE SCALE GENOMIC DNA]</scope>
    <source>
        <strain evidence="7 8">Z-7981</strain>
    </source>
</reference>
<dbReference type="RefSeq" id="WP_343184590.1">
    <property type="nucleotide sequence ID" value="NZ_JBCITM010000001.1"/>
</dbReference>
<comment type="caution">
    <text evidence="7">The sequence shown here is derived from an EMBL/GenBank/DDBJ whole genome shotgun (WGS) entry which is preliminary data.</text>
</comment>
<evidence type="ECO:0000256" key="2">
    <source>
        <dbReference type="ARBA" id="ARBA00022714"/>
    </source>
</evidence>
<evidence type="ECO:0000256" key="5">
    <source>
        <dbReference type="ARBA" id="ARBA00023014"/>
    </source>
</evidence>
<comment type="similarity">
    <text evidence="1">Belongs to the complex I 24 kDa subunit family.</text>
</comment>
<dbReference type="InterPro" id="IPR041921">
    <property type="entry name" value="NuoE_N"/>
</dbReference>
<dbReference type="PIRSF" id="PIRSF000216">
    <property type="entry name" value="NADH_DH_24kDa"/>
    <property type="match status" value="1"/>
</dbReference>
<name>A0ABU9VP39_9CLOT</name>
<protein>
    <submittedName>
        <fullName evidence="7">NAD(P)H-dependent oxidoreductase subunit E</fullName>
    </submittedName>
</protein>
<evidence type="ECO:0000256" key="1">
    <source>
        <dbReference type="ARBA" id="ARBA00010643"/>
    </source>
</evidence>
<proteinExistence type="inferred from homology"/>
<dbReference type="EMBL" id="JBCITM010000001">
    <property type="protein sequence ID" value="MEN1758886.1"/>
    <property type="molecule type" value="Genomic_DNA"/>
</dbReference>
<dbReference type="CDD" id="cd03064">
    <property type="entry name" value="TRX_Fd_NuoE"/>
    <property type="match status" value="1"/>
</dbReference>
<dbReference type="InterPro" id="IPR028431">
    <property type="entry name" value="NADP_DH_HndA-like"/>
</dbReference>
<gene>
    <name evidence="7" type="ORF">AAIG11_00235</name>
</gene>
<accession>A0ABU9VP39</accession>
<evidence type="ECO:0000256" key="4">
    <source>
        <dbReference type="ARBA" id="ARBA00023004"/>
    </source>
</evidence>
<keyword evidence="2" id="KW-0001">2Fe-2S</keyword>
<evidence type="ECO:0000256" key="6">
    <source>
        <dbReference type="ARBA" id="ARBA00034078"/>
    </source>
</evidence>
<dbReference type="InterPro" id="IPR042128">
    <property type="entry name" value="NuoE_dom"/>
</dbReference>
<dbReference type="Gene3D" id="1.10.10.1590">
    <property type="entry name" value="NADH-quinone oxidoreductase subunit E"/>
    <property type="match status" value="1"/>
</dbReference>
<sequence>MPRFPQEHYDALDAYIDNLPDRKGSLIRVLHQAQEIFGYLPKEVQLHIARKLDIPGAKVFGVVSFYSYFTTEPVGKYKISVCMGTACFVRNADKVLDVLKEELSIGTGETTEDGLFTLKDVRCVGACGLAPLVLINDQIYGHVTVEDARKLVKKYRKDHRDDH</sequence>
<dbReference type="InterPro" id="IPR002023">
    <property type="entry name" value="NuoE-like"/>
</dbReference>
<dbReference type="Proteomes" id="UP001407405">
    <property type="component" value="Unassembled WGS sequence"/>
</dbReference>
<keyword evidence="3" id="KW-0479">Metal-binding</keyword>
<evidence type="ECO:0000313" key="7">
    <source>
        <dbReference type="EMBL" id="MEN1758886.1"/>
    </source>
</evidence>